<dbReference type="SUPFAM" id="SSF48403">
    <property type="entry name" value="Ankyrin repeat"/>
    <property type="match status" value="1"/>
</dbReference>
<dbReference type="GeneID" id="19196820"/>
<dbReference type="PANTHER" id="PTHR24124:SF14">
    <property type="entry name" value="CHROMOSOME UNDETERMINED SCAFFOLD_25, WHOLE GENOME SHOTGUN SEQUENCE"/>
    <property type="match status" value="1"/>
</dbReference>
<dbReference type="OrthoDB" id="194358at2759"/>
<dbReference type="SMART" id="SM00248">
    <property type="entry name" value="ANK"/>
    <property type="match status" value="3"/>
</dbReference>
<dbReference type="Pfam" id="PF00023">
    <property type="entry name" value="Ank"/>
    <property type="match status" value="1"/>
</dbReference>
<accession>W9WM43</accession>
<dbReference type="RefSeq" id="XP_007750893.1">
    <property type="nucleotide sequence ID" value="XM_007752703.1"/>
</dbReference>
<evidence type="ECO:0000313" key="4">
    <source>
        <dbReference type="Proteomes" id="UP000019471"/>
    </source>
</evidence>
<sequence length="333" mass="37445">MLLKQGKEFRVGGQVHCLLLTLPNSFAERTFLVPLLKTAVDYAAVSDNSFMCGLAWCAKLTAQEEHTKVLLVNTSFTGSDTEDPIAVSMTAATEGWLEVIKVLLSEKPMLINSKDAHNRTLLMGAAMANRTEMVKLLLMRQDVETEVQDTHGFTALSLAVDHCNEETVKLLLPYGDVNVNTKNLNETTPLQLASELRSAGIVKLLLTREDIQVNAADNDGMTALTSAVRHVSKDKSRETLGRETKLLQKQLRTVQTGQEVSYIKALFFFEKHNPRIIAISPPVRFLRQEKRTEQHEAKLVTRTTPRGMLRIRKYKTYARSHRYPAYYQTGLIT</sequence>
<dbReference type="STRING" id="1182543.W9WM43"/>
<evidence type="ECO:0000256" key="2">
    <source>
        <dbReference type="ARBA" id="ARBA00023043"/>
    </source>
</evidence>
<dbReference type="InterPro" id="IPR036770">
    <property type="entry name" value="Ankyrin_rpt-contain_sf"/>
</dbReference>
<keyword evidence="1" id="KW-0677">Repeat</keyword>
<dbReference type="PANTHER" id="PTHR24124">
    <property type="entry name" value="ANKYRIN REPEAT FAMILY A"/>
    <property type="match status" value="1"/>
</dbReference>
<dbReference type="Gene3D" id="1.25.40.20">
    <property type="entry name" value="Ankyrin repeat-containing domain"/>
    <property type="match status" value="1"/>
</dbReference>
<proteinExistence type="predicted"/>
<comment type="caution">
    <text evidence="3">The sequence shown here is derived from an EMBL/GenBank/DDBJ whole genome shotgun (WGS) entry which is preliminary data.</text>
</comment>
<evidence type="ECO:0000313" key="3">
    <source>
        <dbReference type="EMBL" id="EXJ59509.1"/>
    </source>
</evidence>
<keyword evidence="4" id="KW-1185">Reference proteome</keyword>
<organism evidence="3 4">
    <name type="scientific">Cladophialophora psammophila CBS 110553</name>
    <dbReference type="NCBI Taxonomy" id="1182543"/>
    <lineage>
        <taxon>Eukaryota</taxon>
        <taxon>Fungi</taxon>
        <taxon>Dikarya</taxon>
        <taxon>Ascomycota</taxon>
        <taxon>Pezizomycotina</taxon>
        <taxon>Eurotiomycetes</taxon>
        <taxon>Chaetothyriomycetidae</taxon>
        <taxon>Chaetothyriales</taxon>
        <taxon>Herpotrichiellaceae</taxon>
        <taxon>Cladophialophora</taxon>
    </lineage>
</organism>
<evidence type="ECO:0000256" key="1">
    <source>
        <dbReference type="ARBA" id="ARBA00022737"/>
    </source>
</evidence>
<name>W9WM43_9EURO</name>
<dbReference type="AlphaFoldDB" id="W9WM43"/>
<dbReference type="HOGENOM" id="CLU_834203_0_0_1"/>
<dbReference type="EMBL" id="AMGX01000031">
    <property type="protein sequence ID" value="EXJ59509.1"/>
    <property type="molecule type" value="Genomic_DNA"/>
</dbReference>
<gene>
    <name evidence="3" type="ORF">A1O5_12134</name>
</gene>
<dbReference type="Pfam" id="PF12796">
    <property type="entry name" value="Ank_2"/>
    <property type="match status" value="1"/>
</dbReference>
<protein>
    <submittedName>
        <fullName evidence="3">Uncharacterized protein</fullName>
    </submittedName>
</protein>
<dbReference type="eggNOG" id="KOG0512">
    <property type="taxonomic scope" value="Eukaryota"/>
</dbReference>
<dbReference type="GO" id="GO:0010468">
    <property type="term" value="P:regulation of gene expression"/>
    <property type="evidence" value="ECO:0007669"/>
    <property type="project" value="TreeGrafter"/>
</dbReference>
<dbReference type="Proteomes" id="UP000019471">
    <property type="component" value="Unassembled WGS sequence"/>
</dbReference>
<keyword evidence="2" id="KW-0040">ANK repeat</keyword>
<dbReference type="GO" id="GO:0005634">
    <property type="term" value="C:nucleus"/>
    <property type="evidence" value="ECO:0007669"/>
    <property type="project" value="TreeGrafter"/>
</dbReference>
<dbReference type="InterPro" id="IPR002110">
    <property type="entry name" value="Ankyrin_rpt"/>
</dbReference>
<reference evidence="3 4" key="1">
    <citation type="submission" date="2013-03" db="EMBL/GenBank/DDBJ databases">
        <title>The Genome Sequence of Cladophialophora psammophila CBS 110553.</title>
        <authorList>
            <consortium name="The Broad Institute Genomics Platform"/>
            <person name="Cuomo C."/>
            <person name="de Hoog S."/>
            <person name="Gorbushina A."/>
            <person name="Walker B."/>
            <person name="Young S.K."/>
            <person name="Zeng Q."/>
            <person name="Gargeya S."/>
            <person name="Fitzgerald M."/>
            <person name="Haas B."/>
            <person name="Abouelleil A."/>
            <person name="Allen A.W."/>
            <person name="Alvarado L."/>
            <person name="Arachchi H.M."/>
            <person name="Berlin A.M."/>
            <person name="Chapman S.B."/>
            <person name="Gainer-Dewar J."/>
            <person name="Goldberg J."/>
            <person name="Griggs A."/>
            <person name="Gujja S."/>
            <person name="Hansen M."/>
            <person name="Howarth C."/>
            <person name="Imamovic A."/>
            <person name="Ireland A."/>
            <person name="Larimer J."/>
            <person name="McCowan C."/>
            <person name="Murphy C."/>
            <person name="Pearson M."/>
            <person name="Poon T.W."/>
            <person name="Priest M."/>
            <person name="Roberts A."/>
            <person name="Saif S."/>
            <person name="Shea T."/>
            <person name="Sisk P."/>
            <person name="Sykes S."/>
            <person name="Wortman J."/>
            <person name="Nusbaum C."/>
            <person name="Birren B."/>
        </authorList>
    </citation>
    <scope>NUCLEOTIDE SEQUENCE [LARGE SCALE GENOMIC DNA]</scope>
    <source>
        <strain evidence="3 4">CBS 110553</strain>
    </source>
</reference>